<dbReference type="OrthoDB" id="53812at2"/>
<dbReference type="EMBL" id="ATAY01000098">
    <property type="protein sequence ID" value="EPR07699.1"/>
    <property type="molecule type" value="Genomic_DNA"/>
</dbReference>
<evidence type="ECO:0000313" key="2">
    <source>
        <dbReference type="EMBL" id="EPR07699.1"/>
    </source>
</evidence>
<dbReference type="Gene3D" id="2.30.30.240">
    <property type="entry name" value="PRC-barrel domain"/>
    <property type="match status" value="1"/>
</dbReference>
<dbReference type="AlphaFoldDB" id="U4QWL7"/>
<gene>
    <name evidence="2" type="ORF">L323_19260</name>
</gene>
<name>U4QWL7_9FIRM</name>
<evidence type="ECO:0000259" key="1">
    <source>
        <dbReference type="Pfam" id="PF05239"/>
    </source>
</evidence>
<sequence>MKKTEEVIGLPIISICDGEEVGKVKGVIVNAAKGAVDYVVVENGIQILNAKVISAKDVIGIGEYALTIENEAVINDISKIPAAIDHLQKNIPVKGTRVMTKKGSLIGEIGDIYVDEDNSCSIFALEFISIKDQKNIRLIPRESVITFGKNLIVVQENVESALTDDISKLESGIENEGSDTIQINNTIIDENIESGSMSELMENKHRDFLNGKRVSKTIYDNEGKVLIEEDTLIDEDVFDLAKAYDKVIDLVMNNK</sequence>
<organism evidence="2 3">
    <name type="scientific">Ruminiclostridium papyrosolvens C7</name>
    <dbReference type="NCBI Taxonomy" id="1330534"/>
    <lineage>
        <taxon>Bacteria</taxon>
        <taxon>Bacillati</taxon>
        <taxon>Bacillota</taxon>
        <taxon>Clostridia</taxon>
        <taxon>Eubacteriales</taxon>
        <taxon>Oscillospiraceae</taxon>
        <taxon>Ruminiclostridium</taxon>
    </lineage>
</organism>
<dbReference type="Proteomes" id="UP000016860">
    <property type="component" value="Unassembled WGS sequence"/>
</dbReference>
<feature type="domain" description="PRC-barrel" evidence="1">
    <location>
        <begin position="5"/>
        <end position="44"/>
    </location>
</feature>
<dbReference type="RefSeq" id="WP_020817204.1">
    <property type="nucleotide sequence ID" value="NZ_ATAY01000098.1"/>
</dbReference>
<accession>U4QWL7</accession>
<dbReference type="InterPro" id="IPR027275">
    <property type="entry name" value="PRC-brl_dom"/>
</dbReference>
<dbReference type="PATRIC" id="fig|1330534.3.peg.3818"/>
<reference evidence="2 3" key="1">
    <citation type="journal article" date="2013" name="Genome Announc.">
        <title>Draft Genome Sequence of the Cellulolytic Bacterium Clostridium papyrosolvens C7 (ATCC 700395).</title>
        <authorList>
            <person name="Zepeda V."/>
            <person name="Dassa B."/>
            <person name="Borovok I."/>
            <person name="Lamed R."/>
            <person name="Bayer E.A."/>
            <person name="Cate J.H."/>
        </authorList>
    </citation>
    <scope>NUCLEOTIDE SEQUENCE [LARGE SCALE GENOMIC DNA]</scope>
    <source>
        <strain evidence="2 3">C7</strain>
    </source>
</reference>
<comment type="caution">
    <text evidence="2">The sequence shown here is derived from an EMBL/GenBank/DDBJ whole genome shotgun (WGS) entry which is preliminary data.</text>
</comment>
<protein>
    <recommendedName>
        <fullName evidence="1">PRC-barrel domain-containing protein</fullName>
    </recommendedName>
</protein>
<dbReference type="InterPro" id="IPR011033">
    <property type="entry name" value="PRC_barrel-like_sf"/>
</dbReference>
<dbReference type="SUPFAM" id="SSF50346">
    <property type="entry name" value="PRC-barrel domain"/>
    <property type="match status" value="2"/>
</dbReference>
<dbReference type="STRING" id="1330534.L323_19260"/>
<proteinExistence type="predicted"/>
<dbReference type="Pfam" id="PF05239">
    <property type="entry name" value="PRC"/>
    <property type="match status" value="1"/>
</dbReference>
<evidence type="ECO:0000313" key="3">
    <source>
        <dbReference type="Proteomes" id="UP000016860"/>
    </source>
</evidence>